<organism evidence="13 14">
    <name type="scientific">Marivirga lumbricoides</name>
    <dbReference type="NCBI Taxonomy" id="1046115"/>
    <lineage>
        <taxon>Bacteria</taxon>
        <taxon>Pseudomonadati</taxon>
        <taxon>Bacteroidota</taxon>
        <taxon>Cytophagia</taxon>
        <taxon>Cytophagales</taxon>
        <taxon>Marivirgaceae</taxon>
        <taxon>Marivirga</taxon>
    </lineage>
</organism>
<evidence type="ECO:0000313" key="15">
    <source>
        <dbReference type="Proteomes" id="UP000636010"/>
    </source>
</evidence>
<dbReference type="EMBL" id="BMEC01000008">
    <property type="protein sequence ID" value="GGC39411.1"/>
    <property type="molecule type" value="Genomic_DNA"/>
</dbReference>
<evidence type="ECO:0000256" key="6">
    <source>
        <dbReference type="ARBA" id="ARBA00023136"/>
    </source>
</evidence>
<keyword evidence="3" id="KW-0677">Repeat</keyword>
<dbReference type="InterPro" id="IPR044751">
    <property type="entry name" value="Ion_transp-like_CBS"/>
</dbReference>
<dbReference type="RefSeq" id="WP_188464128.1">
    <property type="nucleotide sequence ID" value="NZ_BAABHU010000008.1"/>
</dbReference>
<evidence type="ECO:0000256" key="3">
    <source>
        <dbReference type="ARBA" id="ARBA00022737"/>
    </source>
</evidence>
<sequence length="428" mass="48569">MESNHIIYIVISLLFSAFFSGIEIAFVSSNKLHIELQSQQNIISGKILSKFLNKPSSFIGTMLVGNTISLVVYGIYMAKMVEPFLMLNLPVFLQNDVFVLVSQTIISTVLVLLAAEFTPKSVFLLNPNGLLTFFAFPLWVIYYIMYPIVFGIVGLSKGFIKYVLRLEYAEDKPVFGLTDLDHFVRATTQVDHQENKVELDKRIFNNALEFKTIKVRECMIPRTEVVAVEVDDEMEDLKEAFTESGHSKVLIYKETIDDIIGYCHSLALFKKPTKIQEILTPVIIVPETMPANELMIQFIQERKSLALVVDEFGGTSGIVSLEDIIEEIFGEIQDEHDDEDLTEVQISENTFSFSARLEVDYLNEKYALDLPEGDYDTLGGFILSITENFPTLNEVVKQAPFTFIIESMQENRIDLVKLIISDSNDNIK</sequence>
<evidence type="ECO:0000256" key="1">
    <source>
        <dbReference type="ARBA" id="ARBA00004141"/>
    </source>
</evidence>
<dbReference type="EMBL" id="PYVU01000123">
    <property type="protein sequence ID" value="PTB94719.1"/>
    <property type="molecule type" value="Genomic_DNA"/>
</dbReference>
<name>A0A2T4DLL2_9BACT</name>
<evidence type="ECO:0000313" key="14">
    <source>
        <dbReference type="Proteomes" id="UP000240608"/>
    </source>
</evidence>
<feature type="transmembrane region" description="Helical" evidence="9">
    <location>
        <begin position="97"/>
        <end position="118"/>
    </location>
</feature>
<dbReference type="Proteomes" id="UP000636010">
    <property type="component" value="Unassembled WGS sequence"/>
</dbReference>
<accession>A0A2T4DLL2</accession>
<dbReference type="SUPFAM" id="SSF54631">
    <property type="entry name" value="CBS-domain pair"/>
    <property type="match status" value="1"/>
</dbReference>
<gene>
    <name evidence="13" type="ORF">C9994_11900</name>
    <name evidence="12" type="ORF">GCM10011506_26140</name>
</gene>
<feature type="transmembrane region" description="Helical" evidence="9">
    <location>
        <begin position="6"/>
        <end position="27"/>
    </location>
</feature>
<dbReference type="InterPro" id="IPR016169">
    <property type="entry name" value="FAD-bd_PCMH_sub2"/>
</dbReference>
<evidence type="ECO:0000256" key="9">
    <source>
        <dbReference type="SAM" id="Phobius"/>
    </source>
</evidence>
<dbReference type="InterPro" id="IPR036318">
    <property type="entry name" value="FAD-bd_PCMH-like_sf"/>
</dbReference>
<dbReference type="Gene3D" id="3.30.465.10">
    <property type="match status" value="1"/>
</dbReference>
<reference evidence="12" key="1">
    <citation type="journal article" date="2014" name="Int. J. Syst. Evol. Microbiol.">
        <title>Complete genome of a new Firmicutes species belonging to the dominant human colonic microbiota ('Ruminococcus bicirculans') reveals two chromosomes and a selective capacity to utilize plant glucans.</title>
        <authorList>
            <consortium name="NISC Comparative Sequencing Program"/>
            <person name="Wegmann U."/>
            <person name="Louis P."/>
            <person name="Goesmann A."/>
            <person name="Henrissat B."/>
            <person name="Duncan S.H."/>
            <person name="Flint H.J."/>
        </authorList>
    </citation>
    <scope>NUCLEOTIDE SEQUENCE</scope>
    <source>
        <strain evidence="12">CGMCC 1.10832</strain>
    </source>
</reference>
<dbReference type="InterPro" id="IPR000644">
    <property type="entry name" value="CBS_dom"/>
</dbReference>
<dbReference type="AlphaFoldDB" id="A0A2T4DLL2"/>
<dbReference type="Proteomes" id="UP000240608">
    <property type="component" value="Unassembled WGS sequence"/>
</dbReference>
<dbReference type="PROSITE" id="PS51846">
    <property type="entry name" value="CNNM"/>
    <property type="match status" value="1"/>
</dbReference>
<keyword evidence="5 7" id="KW-0129">CBS domain</keyword>
<keyword evidence="6 8" id="KW-0472">Membrane</keyword>
<protein>
    <submittedName>
        <fullName evidence="13">Hemolysin</fullName>
    </submittedName>
</protein>
<dbReference type="SUPFAM" id="SSF56176">
    <property type="entry name" value="FAD-binding/transporter-associated domain-like"/>
    <property type="match status" value="1"/>
</dbReference>
<reference evidence="13 14" key="2">
    <citation type="submission" date="2018-03" db="EMBL/GenBank/DDBJ databases">
        <title>Cross-interface Injection: A General Nanoliter Liquid Handling Method Applied to Single Cells Genome Amplification Automated Nanoliter Liquid Handling Applied to Single Cell Multiple Displacement Amplification.</title>
        <authorList>
            <person name="Yun J."/>
            <person name="Xu P."/>
            <person name="Xu J."/>
            <person name="Dai X."/>
            <person name="Wang Y."/>
            <person name="Zheng X."/>
            <person name="Cao C."/>
            <person name="Yi Q."/>
            <person name="Zhu Y."/>
            <person name="Wang L."/>
            <person name="Dong Z."/>
            <person name="Huang Y."/>
            <person name="Huang L."/>
            <person name="Du W."/>
        </authorList>
    </citation>
    <scope>NUCLEOTIDE SEQUENCE [LARGE SCALE GENOMIC DNA]</scope>
    <source>
        <strain evidence="13 14">Z-D1-2</strain>
    </source>
</reference>
<dbReference type="CDD" id="cd04590">
    <property type="entry name" value="CBS_pair_CorC_HlyC_assoc"/>
    <property type="match status" value="1"/>
</dbReference>
<dbReference type="InterPro" id="IPR002550">
    <property type="entry name" value="CNNM"/>
</dbReference>
<evidence type="ECO:0000256" key="5">
    <source>
        <dbReference type="ARBA" id="ARBA00023122"/>
    </source>
</evidence>
<dbReference type="Pfam" id="PF00571">
    <property type="entry name" value="CBS"/>
    <property type="match status" value="1"/>
</dbReference>
<evidence type="ECO:0000259" key="11">
    <source>
        <dbReference type="PROSITE" id="PS51846"/>
    </source>
</evidence>
<feature type="domain" description="CBS" evidence="10">
    <location>
        <begin position="278"/>
        <end position="335"/>
    </location>
</feature>
<dbReference type="PANTHER" id="PTHR22777:SF17">
    <property type="entry name" value="UPF0053 PROTEIN SLL0260"/>
    <property type="match status" value="1"/>
</dbReference>
<dbReference type="InterPro" id="IPR005170">
    <property type="entry name" value="Transptr-assoc_dom"/>
</dbReference>
<keyword evidence="2 8" id="KW-0812">Transmembrane</keyword>
<evidence type="ECO:0000256" key="2">
    <source>
        <dbReference type="ARBA" id="ARBA00022692"/>
    </source>
</evidence>
<dbReference type="Pfam" id="PF01595">
    <property type="entry name" value="CNNM"/>
    <property type="match status" value="1"/>
</dbReference>
<dbReference type="PANTHER" id="PTHR22777">
    <property type="entry name" value="HEMOLYSIN-RELATED"/>
    <property type="match status" value="1"/>
</dbReference>
<dbReference type="InterPro" id="IPR046342">
    <property type="entry name" value="CBS_dom_sf"/>
</dbReference>
<comment type="caution">
    <text evidence="13">The sequence shown here is derived from an EMBL/GenBank/DDBJ whole genome shotgun (WGS) entry which is preliminary data.</text>
</comment>
<keyword evidence="4 8" id="KW-1133">Transmembrane helix</keyword>
<keyword evidence="15" id="KW-1185">Reference proteome</keyword>
<evidence type="ECO:0000259" key="10">
    <source>
        <dbReference type="PROSITE" id="PS51371"/>
    </source>
</evidence>
<dbReference type="PROSITE" id="PS51371">
    <property type="entry name" value="CBS"/>
    <property type="match status" value="1"/>
</dbReference>
<feature type="transmembrane region" description="Helical" evidence="9">
    <location>
        <begin position="58"/>
        <end position="77"/>
    </location>
</feature>
<feature type="domain" description="CNNM transmembrane" evidence="11">
    <location>
        <begin position="1"/>
        <end position="194"/>
    </location>
</feature>
<dbReference type="Pfam" id="PF03471">
    <property type="entry name" value="CorC_HlyC"/>
    <property type="match status" value="1"/>
</dbReference>
<dbReference type="Gene3D" id="3.10.580.10">
    <property type="entry name" value="CBS-domain"/>
    <property type="match status" value="1"/>
</dbReference>
<evidence type="ECO:0000313" key="13">
    <source>
        <dbReference type="EMBL" id="PTB94719.1"/>
    </source>
</evidence>
<evidence type="ECO:0000256" key="7">
    <source>
        <dbReference type="PROSITE-ProRule" id="PRU00703"/>
    </source>
</evidence>
<evidence type="ECO:0000313" key="12">
    <source>
        <dbReference type="EMBL" id="GGC39411.1"/>
    </source>
</evidence>
<dbReference type="GO" id="GO:0050660">
    <property type="term" value="F:flavin adenine dinucleotide binding"/>
    <property type="evidence" value="ECO:0007669"/>
    <property type="project" value="InterPro"/>
</dbReference>
<reference evidence="15" key="3">
    <citation type="journal article" date="2019" name="Int. J. Syst. Evol. Microbiol.">
        <title>The Global Catalogue of Microorganisms (GCM) 10K type strain sequencing project: providing services to taxonomists for standard genome sequencing and annotation.</title>
        <authorList>
            <consortium name="The Broad Institute Genomics Platform"/>
            <consortium name="The Broad Institute Genome Sequencing Center for Infectious Disease"/>
            <person name="Wu L."/>
            <person name="Ma J."/>
        </authorList>
    </citation>
    <scope>NUCLEOTIDE SEQUENCE [LARGE SCALE GENOMIC DNA]</scope>
    <source>
        <strain evidence="15">CGMCC 1.10832</strain>
    </source>
</reference>
<evidence type="ECO:0000256" key="8">
    <source>
        <dbReference type="PROSITE-ProRule" id="PRU01193"/>
    </source>
</evidence>
<comment type="subcellular location">
    <subcellularLocation>
        <location evidence="1">Membrane</location>
        <topology evidence="1">Multi-pass membrane protein</topology>
    </subcellularLocation>
</comment>
<dbReference type="GO" id="GO:0005886">
    <property type="term" value="C:plasma membrane"/>
    <property type="evidence" value="ECO:0007669"/>
    <property type="project" value="TreeGrafter"/>
</dbReference>
<evidence type="ECO:0000256" key="4">
    <source>
        <dbReference type="ARBA" id="ARBA00022989"/>
    </source>
</evidence>
<dbReference type="SMART" id="SM01091">
    <property type="entry name" value="CorC_HlyC"/>
    <property type="match status" value="1"/>
</dbReference>
<reference evidence="12" key="4">
    <citation type="submission" date="2024-05" db="EMBL/GenBank/DDBJ databases">
        <authorList>
            <person name="Sun Q."/>
            <person name="Zhou Y."/>
        </authorList>
    </citation>
    <scope>NUCLEOTIDE SEQUENCE</scope>
    <source>
        <strain evidence="12">CGMCC 1.10832</strain>
    </source>
</reference>
<proteinExistence type="predicted"/>
<feature type="transmembrane region" description="Helical" evidence="9">
    <location>
        <begin position="130"/>
        <end position="155"/>
    </location>
</feature>